<dbReference type="SUPFAM" id="SSF103473">
    <property type="entry name" value="MFS general substrate transporter"/>
    <property type="match status" value="1"/>
</dbReference>
<reference evidence="11 12" key="1">
    <citation type="submission" date="2019-02" db="EMBL/GenBank/DDBJ databases">
        <title>Investigation of anaerobic lignin degradation for improved lignocellulosic biofuels.</title>
        <authorList>
            <person name="Deangelis K."/>
        </authorList>
    </citation>
    <scope>NUCLEOTIDE SEQUENCE [LARGE SCALE GENOMIC DNA]</scope>
    <source>
        <strain evidence="11 12">159R</strain>
    </source>
</reference>
<dbReference type="Pfam" id="PF07690">
    <property type="entry name" value="MFS_1"/>
    <property type="match status" value="2"/>
</dbReference>
<evidence type="ECO:0000256" key="6">
    <source>
        <dbReference type="ARBA" id="ARBA00022989"/>
    </source>
</evidence>
<dbReference type="EMBL" id="SJOI01000001">
    <property type="protein sequence ID" value="TCL02088.1"/>
    <property type="molecule type" value="Genomic_DNA"/>
</dbReference>
<evidence type="ECO:0000256" key="5">
    <source>
        <dbReference type="ARBA" id="ARBA00022692"/>
    </source>
</evidence>
<keyword evidence="3" id="KW-1003">Cell membrane</keyword>
<feature type="domain" description="Major facilitator superfamily (MFS) profile" evidence="10">
    <location>
        <begin position="19"/>
        <end position="437"/>
    </location>
</feature>
<dbReference type="InterPro" id="IPR050382">
    <property type="entry name" value="MFS_Na/Anion_cotransporter"/>
</dbReference>
<dbReference type="Gene3D" id="1.20.1250.20">
    <property type="entry name" value="MFS general substrate transporter like domains"/>
    <property type="match status" value="2"/>
</dbReference>
<feature type="transmembrane region" description="Helical" evidence="9">
    <location>
        <begin position="381"/>
        <end position="405"/>
    </location>
</feature>
<dbReference type="InterPro" id="IPR000849">
    <property type="entry name" value="Sugar_P_transporter"/>
</dbReference>
<feature type="transmembrane region" description="Helical" evidence="9">
    <location>
        <begin position="85"/>
        <end position="103"/>
    </location>
</feature>
<evidence type="ECO:0000256" key="7">
    <source>
        <dbReference type="ARBA" id="ARBA00023136"/>
    </source>
</evidence>
<dbReference type="GO" id="GO:0005886">
    <property type="term" value="C:plasma membrane"/>
    <property type="evidence" value="ECO:0007669"/>
    <property type="project" value="UniProtKB-SubCell"/>
</dbReference>
<dbReference type="PIRSF" id="PIRSF002808">
    <property type="entry name" value="Hexose_phosphate_transp"/>
    <property type="match status" value="1"/>
</dbReference>
<keyword evidence="5 9" id="KW-0812">Transmembrane</keyword>
<comment type="subcellular location">
    <subcellularLocation>
        <location evidence="1">Cell inner membrane</location>
        <topology evidence="1">Multi-pass membrane protein</topology>
    </subcellularLocation>
</comment>
<feature type="transmembrane region" description="Helical" evidence="9">
    <location>
        <begin position="411"/>
        <end position="433"/>
    </location>
</feature>
<dbReference type="PANTHER" id="PTHR11662:SF399">
    <property type="entry name" value="FI19708P1-RELATED"/>
    <property type="match status" value="1"/>
</dbReference>
<feature type="transmembrane region" description="Helical" evidence="9">
    <location>
        <begin position="151"/>
        <end position="171"/>
    </location>
</feature>
<evidence type="ECO:0000256" key="2">
    <source>
        <dbReference type="ARBA" id="ARBA00022448"/>
    </source>
</evidence>
<dbReference type="PROSITE" id="PS50850">
    <property type="entry name" value="MFS"/>
    <property type="match status" value="1"/>
</dbReference>
<dbReference type="InterPro" id="IPR036259">
    <property type="entry name" value="MFS_trans_sf"/>
</dbReference>
<dbReference type="OrthoDB" id="9771451at2"/>
<dbReference type="InterPro" id="IPR020846">
    <property type="entry name" value="MFS_dom"/>
</dbReference>
<protein>
    <submittedName>
        <fullName evidence="11">ACS family probable galactarate transporter</fullName>
    </submittedName>
</protein>
<keyword evidence="4" id="KW-0997">Cell inner membrane</keyword>
<dbReference type="PANTHER" id="PTHR11662">
    <property type="entry name" value="SOLUTE CARRIER FAMILY 17"/>
    <property type="match status" value="1"/>
</dbReference>
<evidence type="ECO:0000256" key="1">
    <source>
        <dbReference type="ARBA" id="ARBA00004429"/>
    </source>
</evidence>
<feature type="transmembrane region" description="Helical" evidence="9">
    <location>
        <begin position="109"/>
        <end position="130"/>
    </location>
</feature>
<comment type="caution">
    <text evidence="11">The sequence shown here is derived from an EMBL/GenBank/DDBJ whole genome shotgun (WGS) entry which is preliminary data.</text>
</comment>
<dbReference type="GO" id="GO:0005975">
    <property type="term" value="P:carbohydrate metabolic process"/>
    <property type="evidence" value="ECO:0007669"/>
    <property type="project" value="UniProtKB-ARBA"/>
</dbReference>
<evidence type="ECO:0000259" key="10">
    <source>
        <dbReference type="PROSITE" id="PS50850"/>
    </source>
</evidence>
<gene>
    <name evidence="11" type="ORF">EZJ58_0080</name>
</gene>
<dbReference type="GO" id="GO:0019752">
    <property type="term" value="P:carboxylic acid metabolic process"/>
    <property type="evidence" value="ECO:0007669"/>
    <property type="project" value="UniProtKB-ARBA"/>
</dbReference>
<dbReference type="InterPro" id="IPR011701">
    <property type="entry name" value="MFS"/>
</dbReference>
<dbReference type="Proteomes" id="UP000294555">
    <property type="component" value="Unassembled WGS sequence"/>
</dbReference>
<accession>A0A4V2Q2A3</accession>
<evidence type="ECO:0000256" key="3">
    <source>
        <dbReference type="ARBA" id="ARBA00022475"/>
    </source>
</evidence>
<feature type="transmembrane region" description="Helical" evidence="9">
    <location>
        <begin position="15"/>
        <end position="32"/>
    </location>
</feature>
<sequence>MNVQSETSRKKNSHIRYLILIIVFLITSVNYADRATLSIAGSTVAKELGLDTADMGLIFSAFGWSYLLMQLPGGWLLDKYGSKKVYAFSLFFWSLFTFLQGFVHLLPLAYTVVTFFILRFLLGVAEAPSFPANARIVAAWFPTRERATASSFFNAGQYFALALFSPLLGWLTYAWGWQHVFTVMGSVGFVLTLIWLKYIHNPSEHPGMSARELDYIVQGGAMIDMDYKKIDPLQNGPKWNYVKQMLSNRMLMGVFLGQYFINTITWFFLTWFPIYLVQERGMSILKVGLVASIPAICGFTGGILGGISSDWLLKRGLSLTAARKIPIVAGMLLATTIILCNYTDNEILVVALMALSFFGKGFGALGWPVISDTAPKEAAGLCGGIFNAFGNVASIATPLIIGYMVKEMHSFNSALVFIGASAIAALLCYLLVVGEIKRMELKKSTINNG</sequence>
<keyword evidence="6 9" id="KW-1133">Transmembrane helix</keyword>
<feature type="transmembrane region" description="Helical" evidence="9">
    <location>
        <begin position="250"/>
        <end position="269"/>
    </location>
</feature>
<feature type="transmembrane region" description="Helical" evidence="9">
    <location>
        <begin position="325"/>
        <end position="342"/>
    </location>
</feature>
<keyword evidence="7 9" id="KW-0472">Membrane</keyword>
<dbReference type="FunFam" id="1.20.1250.20:FF:000010">
    <property type="entry name" value="Probable glucarate transporter"/>
    <property type="match status" value="1"/>
</dbReference>
<evidence type="ECO:0000256" key="9">
    <source>
        <dbReference type="SAM" id="Phobius"/>
    </source>
</evidence>
<evidence type="ECO:0000256" key="8">
    <source>
        <dbReference type="ARBA" id="ARBA00038514"/>
    </source>
</evidence>
<feature type="transmembrane region" description="Helical" evidence="9">
    <location>
        <begin position="289"/>
        <end position="313"/>
    </location>
</feature>
<organism evidence="11 12">
    <name type="scientific">Sodalis ligni</name>
    <dbReference type="NCBI Taxonomy" id="2697027"/>
    <lineage>
        <taxon>Bacteria</taxon>
        <taxon>Pseudomonadati</taxon>
        <taxon>Pseudomonadota</taxon>
        <taxon>Gammaproteobacteria</taxon>
        <taxon>Enterobacterales</taxon>
        <taxon>Bruguierivoracaceae</taxon>
        <taxon>Sodalis</taxon>
    </lineage>
</organism>
<proteinExistence type="inferred from homology"/>
<dbReference type="RefSeq" id="WP_132921063.1">
    <property type="nucleotide sequence ID" value="NZ_SJOI01000001.1"/>
</dbReference>
<keyword evidence="12" id="KW-1185">Reference proteome</keyword>
<keyword evidence="2" id="KW-0813">Transport</keyword>
<dbReference type="NCBIfam" id="TIGR00893">
    <property type="entry name" value="2A0114"/>
    <property type="match status" value="1"/>
</dbReference>
<dbReference type="AlphaFoldDB" id="A0A4V2Q2A3"/>
<feature type="transmembrane region" description="Helical" evidence="9">
    <location>
        <begin position="177"/>
        <end position="196"/>
    </location>
</feature>
<dbReference type="CDD" id="cd17319">
    <property type="entry name" value="MFS_ExuT_GudP_like"/>
    <property type="match status" value="1"/>
</dbReference>
<dbReference type="FunFam" id="1.20.1250.20:FF:000006">
    <property type="entry name" value="MFS transporter"/>
    <property type="match status" value="1"/>
</dbReference>
<feature type="transmembrane region" description="Helical" evidence="9">
    <location>
        <begin position="52"/>
        <end position="73"/>
    </location>
</feature>
<feature type="transmembrane region" description="Helical" evidence="9">
    <location>
        <begin position="348"/>
        <end position="369"/>
    </location>
</feature>
<dbReference type="GO" id="GO:0022857">
    <property type="term" value="F:transmembrane transporter activity"/>
    <property type="evidence" value="ECO:0007669"/>
    <property type="project" value="InterPro"/>
</dbReference>
<name>A0A4V2Q2A3_9GAMM</name>
<evidence type="ECO:0000313" key="12">
    <source>
        <dbReference type="Proteomes" id="UP000294555"/>
    </source>
</evidence>
<evidence type="ECO:0000256" key="4">
    <source>
        <dbReference type="ARBA" id="ARBA00022519"/>
    </source>
</evidence>
<comment type="similarity">
    <text evidence="8">Belongs to the major facilitator superfamily. Phthalate permease family.</text>
</comment>
<evidence type="ECO:0000313" key="11">
    <source>
        <dbReference type="EMBL" id="TCL02088.1"/>
    </source>
</evidence>